<organism evidence="1 2">
    <name type="scientific">Dreissena polymorpha</name>
    <name type="common">Zebra mussel</name>
    <name type="synonym">Mytilus polymorpha</name>
    <dbReference type="NCBI Taxonomy" id="45954"/>
    <lineage>
        <taxon>Eukaryota</taxon>
        <taxon>Metazoa</taxon>
        <taxon>Spiralia</taxon>
        <taxon>Lophotrochozoa</taxon>
        <taxon>Mollusca</taxon>
        <taxon>Bivalvia</taxon>
        <taxon>Autobranchia</taxon>
        <taxon>Heteroconchia</taxon>
        <taxon>Euheterodonta</taxon>
        <taxon>Imparidentia</taxon>
        <taxon>Neoheterodontei</taxon>
        <taxon>Myida</taxon>
        <taxon>Dreissenoidea</taxon>
        <taxon>Dreissenidae</taxon>
        <taxon>Dreissena</taxon>
    </lineage>
</organism>
<proteinExistence type="predicted"/>
<dbReference type="AlphaFoldDB" id="A0A9D4E2E0"/>
<evidence type="ECO:0000313" key="1">
    <source>
        <dbReference type="EMBL" id="KAH3772527.1"/>
    </source>
</evidence>
<evidence type="ECO:0000313" key="2">
    <source>
        <dbReference type="Proteomes" id="UP000828390"/>
    </source>
</evidence>
<dbReference type="EMBL" id="JAIWYP010000009">
    <property type="protein sequence ID" value="KAH3772527.1"/>
    <property type="molecule type" value="Genomic_DNA"/>
</dbReference>
<dbReference type="Proteomes" id="UP000828390">
    <property type="component" value="Unassembled WGS sequence"/>
</dbReference>
<protein>
    <submittedName>
        <fullName evidence="1">Uncharacterized protein</fullName>
    </submittedName>
</protein>
<sequence>MDKYMFLMLDGEGRSQDEEDEIAKVEGKIRQYNLAYIKSVSKGEIKDSKTSWGIIKAIEGTERLTDTDEITME</sequence>
<keyword evidence="2" id="KW-1185">Reference proteome</keyword>
<reference evidence="1" key="1">
    <citation type="journal article" date="2019" name="bioRxiv">
        <title>The Genome of the Zebra Mussel, Dreissena polymorpha: A Resource for Invasive Species Research.</title>
        <authorList>
            <person name="McCartney M.A."/>
            <person name="Auch B."/>
            <person name="Kono T."/>
            <person name="Mallez S."/>
            <person name="Zhang Y."/>
            <person name="Obille A."/>
            <person name="Becker A."/>
            <person name="Abrahante J.E."/>
            <person name="Garbe J."/>
            <person name="Badalamenti J.P."/>
            <person name="Herman A."/>
            <person name="Mangelson H."/>
            <person name="Liachko I."/>
            <person name="Sullivan S."/>
            <person name="Sone E.D."/>
            <person name="Koren S."/>
            <person name="Silverstein K.A.T."/>
            <person name="Beckman K.B."/>
            <person name="Gohl D.M."/>
        </authorList>
    </citation>
    <scope>NUCLEOTIDE SEQUENCE</scope>
    <source>
        <strain evidence="1">Duluth1</strain>
        <tissue evidence="1">Whole animal</tissue>
    </source>
</reference>
<reference evidence="1" key="2">
    <citation type="submission" date="2020-11" db="EMBL/GenBank/DDBJ databases">
        <authorList>
            <person name="McCartney M.A."/>
            <person name="Auch B."/>
            <person name="Kono T."/>
            <person name="Mallez S."/>
            <person name="Becker A."/>
            <person name="Gohl D.M."/>
            <person name="Silverstein K.A.T."/>
            <person name="Koren S."/>
            <person name="Bechman K.B."/>
            <person name="Herman A."/>
            <person name="Abrahante J.E."/>
            <person name="Garbe J."/>
        </authorList>
    </citation>
    <scope>NUCLEOTIDE SEQUENCE</scope>
    <source>
        <strain evidence="1">Duluth1</strain>
        <tissue evidence="1">Whole animal</tissue>
    </source>
</reference>
<comment type="caution">
    <text evidence="1">The sequence shown here is derived from an EMBL/GenBank/DDBJ whole genome shotgun (WGS) entry which is preliminary data.</text>
</comment>
<name>A0A9D4E2E0_DREPO</name>
<accession>A0A9D4E2E0</accession>
<gene>
    <name evidence="1" type="ORF">DPMN_173867</name>
</gene>